<reference evidence="1 2" key="1">
    <citation type="submission" date="2019-01" db="EMBL/GenBank/DDBJ databases">
        <title>Draft genome sequences of three monokaryotic isolates of the white-rot basidiomycete fungus Dichomitus squalens.</title>
        <authorList>
            <consortium name="DOE Joint Genome Institute"/>
            <person name="Lopez S.C."/>
            <person name="Andreopoulos B."/>
            <person name="Pangilinan J."/>
            <person name="Lipzen A."/>
            <person name="Riley R."/>
            <person name="Ahrendt S."/>
            <person name="Ng V."/>
            <person name="Barry K."/>
            <person name="Daum C."/>
            <person name="Grigoriev I.V."/>
            <person name="Hilden K.S."/>
            <person name="Makela M.R."/>
            <person name="de Vries R.P."/>
        </authorList>
    </citation>
    <scope>NUCLEOTIDE SEQUENCE [LARGE SCALE GENOMIC DNA]</scope>
    <source>
        <strain evidence="1 2">CBS 464.89</strain>
    </source>
</reference>
<dbReference type="PANTHER" id="PTHR34846:SF11">
    <property type="entry name" value="4-CARBOXYMUCONOLACTONE DECARBOXYLASE FAMILY PROTEIN (AFU_ORTHOLOGUE AFUA_6G11590)"/>
    <property type="match status" value="1"/>
</dbReference>
<evidence type="ECO:0000313" key="2">
    <source>
        <dbReference type="Proteomes" id="UP000292082"/>
    </source>
</evidence>
<dbReference type="Gene3D" id="1.20.1290.10">
    <property type="entry name" value="AhpD-like"/>
    <property type="match status" value="1"/>
</dbReference>
<name>A0A4Q9P9T7_9APHY</name>
<accession>A0A4Q9P9T7</accession>
<evidence type="ECO:0000313" key="1">
    <source>
        <dbReference type="EMBL" id="TBU51188.1"/>
    </source>
</evidence>
<dbReference type="InterPro" id="IPR029032">
    <property type="entry name" value="AhpD-like"/>
</dbReference>
<dbReference type="Proteomes" id="UP000292082">
    <property type="component" value="Unassembled WGS sequence"/>
</dbReference>
<dbReference type="EMBL" id="ML145367">
    <property type="protein sequence ID" value="TBU51188.1"/>
    <property type="molecule type" value="Genomic_DNA"/>
</dbReference>
<protein>
    <recommendedName>
        <fullName evidence="3">AhpD-like protein</fullName>
    </recommendedName>
</protein>
<dbReference type="AlphaFoldDB" id="A0A4Q9P9T7"/>
<proteinExistence type="predicted"/>
<evidence type="ECO:0008006" key="3">
    <source>
        <dbReference type="Google" id="ProtNLM"/>
    </source>
</evidence>
<dbReference type="SUPFAM" id="SSF69118">
    <property type="entry name" value="AhpD-like"/>
    <property type="match status" value="1"/>
</dbReference>
<sequence length="217" mass="23182">MSRVPPVPLETPGLIAEDIRALLWGSHKGLEPLITTLLHAPPVAEGWSKLMGAIRMGSTLDDDLREIMARRSAILPIAALNKASFEWVQHETLARAAGLSTERLARIGDVKVSQSASSSPAGPCQPSAIQAMTLLLVDSMTVNVQVEDATIDGLRLAFLNQGDDKAAANRKVVEAVAMCAVRFLVALDIDSRAKVLCPVPAGERPGGSTRIEILYDQ</sequence>
<organism evidence="1 2">
    <name type="scientific">Dichomitus squalens</name>
    <dbReference type="NCBI Taxonomy" id="114155"/>
    <lineage>
        <taxon>Eukaryota</taxon>
        <taxon>Fungi</taxon>
        <taxon>Dikarya</taxon>
        <taxon>Basidiomycota</taxon>
        <taxon>Agaricomycotina</taxon>
        <taxon>Agaricomycetes</taxon>
        <taxon>Polyporales</taxon>
        <taxon>Polyporaceae</taxon>
        <taxon>Dichomitus</taxon>
    </lineage>
</organism>
<gene>
    <name evidence="1" type="ORF">BD310DRAFT_1008598</name>
</gene>
<dbReference type="PANTHER" id="PTHR34846">
    <property type="entry name" value="4-CARBOXYMUCONOLACTONE DECARBOXYLASE FAMILY PROTEIN (AFU_ORTHOLOGUE AFUA_6G11590)"/>
    <property type="match status" value="1"/>
</dbReference>
<keyword evidence="2" id="KW-1185">Reference proteome</keyword>